<accession>G4SUD5</accession>
<organism evidence="1 2">
    <name type="scientific">Methylotuvimicrobium alcaliphilum (strain DSM 19304 / NCIMB 14124 / VKM B-2133 / 20Z)</name>
    <name type="common">Methylomicrobium alcaliphilum</name>
    <dbReference type="NCBI Taxonomy" id="1091494"/>
    <lineage>
        <taxon>Bacteria</taxon>
        <taxon>Pseudomonadati</taxon>
        <taxon>Pseudomonadota</taxon>
        <taxon>Gammaproteobacteria</taxon>
        <taxon>Methylococcales</taxon>
        <taxon>Methylococcaceae</taxon>
        <taxon>Methylotuvimicrobium</taxon>
    </lineage>
</organism>
<gene>
    <name evidence="1" type="ordered locus">MEALZ_3421</name>
</gene>
<protein>
    <submittedName>
        <fullName evidence="1">Uncharacterized protein</fullName>
    </submittedName>
</protein>
<dbReference type="Proteomes" id="UP000008315">
    <property type="component" value="Chromosome"/>
</dbReference>
<name>G4SUD5_META2</name>
<keyword evidence="2" id="KW-1185">Reference proteome</keyword>
<reference evidence="2" key="1">
    <citation type="journal article" date="2012" name="J. Bacteriol.">
        <title>Genome sequence of the haloalkaliphilic methanotrophic bacterium Methylomicrobium alcaliphilum 20Z.</title>
        <authorList>
            <person name="Vuilleumier S."/>
            <person name="Khmelenina V.N."/>
            <person name="Bringel F."/>
            <person name="Reshetnikov A.S."/>
            <person name="Lajus A."/>
            <person name="Mangenot S."/>
            <person name="Rouy Z."/>
            <person name="Op den Camp H.J."/>
            <person name="Jetten M.S."/>
            <person name="Dispirito A.A."/>
            <person name="Dunfield P."/>
            <person name="Klotz M.G."/>
            <person name="Semrau J.D."/>
            <person name="Stein L.Y."/>
            <person name="Barbe V."/>
            <person name="Medigue C."/>
            <person name="Trotsenko Y.A."/>
            <person name="Kalyuzhnaya M.G."/>
        </authorList>
    </citation>
    <scope>NUCLEOTIDE SEQUENCE [LARGE SCALE GENOMIC DNA]</scope>
    <source>
        <strain evidence="2">DSM 19304 / NCIMB 14124 / VKM B-2133 / 20Z</strain>
    </source>
</reference>
<dbReference type="EMBL" id="FO082060">
    <property type="protein sequence ID" value="CCE25084.1"/>
    <property type="molecule type" value="Genomic_DNA"/>
</dbReference>
<dbReference type="KEGG" id="mah:MEALZ_3421"/>
<proteinExistence type="predicted"/>
<dbReference type="HOGENOM" id="CLU_2789091_0_0_6"/>
<sequence>MDSGYTSLYHVCGFYGNAILFGSKARIQALSYVTIFAKLTPLTYIHVGKAGVGQKSASAYHQIRPREV</sequence>
<evidence type="ECO:0000313" key="2">
    <source>
        <dbReference type="Proteomes" id="UP000008315"/>
    </source>
</evidence>
<evidence type="ECO:0000313" key="1">
    <source>
        <dbReference type="EMBL" id="CCE25084.1"/>
    </source>
</evidence>
<dbReference type="AlphaFoldDB" id="G4SUD5"/>